<dbReference type="SUPFAM" id="SSF55424">
    <property type="entry name" value="FAD/NAD-linked reductases, dimerisation (C-terminal) domain"/>
    <property type="match status" value="1"/>
</dbReference>
<dbReference type="InterPro" id="IPR004099">
    <property type="entry name" value="Pyr_nucl-diS_OxRdtase_dimer"/>
</dbReference>
<dbReference type="PRINTS" id="PR00368">
    <property type="entry name" value="FADPNR"/>
</dbReference>
<dbReference type="PIRSF" id="PIRSF000350">
    <property type="entry name" value="Mercury_reductase_MerA"/>
    <property type="match status" value="1"/>
</dbReference>
<feature type="binding site" evidence="4">
    <location>
        <position position="301"/>
    </location>
    <ligand>
        <name>FAD</name>
        <dbReference type="ChEBI" id="CHEBI:57692"/>
    </ligand>
</feature>
<name>A0A5B7Y2B3_LEVBR</name>
<accession>A0A5B7Y2B3</accession>
<feature type="disulfide bond" description="Redox-active" evidence="5">
    <location>
        <begin position="45"/>
        <end position="50"/>
    </location>
</feature>
<reference evidence="8 9" key="1">
    <citation type="submission" date="2018-07" db="EMBL/GenBank/DDBJ databases">
        <authorList>
            <person name="Feyereisen M."/>
        </authorList>
    </citation>
    <scope>NUCLEOTIDE SEQUENCE [LARGE SCALE GENOMIC DNA]</scope>
    <source>
        <strain evidence="8 9">UCCLBBS449</strain>
    </source>
</reference>
<evidence type="ECO:0000256" key="3">
    <source>
        <dbReference type="ARBA" id="ARBA00022827"/>
    </source>
</evidence>
<keyword evidence="4" id="KW-0547">Nucleotide-binding</keyword>
<dbReference type="Gene3D" id="3.30.390.30">
    <property type="match status" value="1"/>
</dbReference>
<dbReference type="Gene3D" id="3.50.50.60">
    <property type="entry name" value="FAD/NAD(P)-binding domain"/>
    <property type="match status" value="2"/>
</dbReference>
<evidence type="ECO:0000256" key="4">
    <source>
        <dbReference type="PIRSR" id="PIRSR000350-3"/>
    </source>
</evidence>
<dbReference type="InterPro" id="IPR016156">
    <property type="entry name" value="FAD/NAD-linked_Rdtase_dimer_sf"/>
</dbReference>
<dbReference type="AlphaFoldDB" id="A0A5B7Y2B3"/>
<keyword evidence="4" id="KW-0520">NAD</keyword>
<proteinExistence type="inferred from homology"/>
<keyword evidence="3 4" id="KW-0274">FAD</keyword>
<evidence type="ECO:0000313" key="8">
    <source>
        <dbReference type="EMBL" id="QCZ54095.1"/>
    </source>
</evidence>
<sequence length="444" mass="47294">MSVENYDYDVLYLGSGHGTFDGAIPLAAKGVKVAVVEGGLIGGTCPNRGCNAKITLDAPVALQRQLAALNPVITGDTTINWSANMAHKHEVIDGLPDFIGGLLKDNGVEVITGYGKLTAAHSVQVGDQTYTADKIVIATGLHSHRLAIPGSELAHDSEDFLNLTSLPARMTVIGGGYIALELATIANAAGSDVTILLRGQQALRQFHQPFVETVLSDLTDRGVQILRDTQVTALKQADDALQVVTDTQGTLETDWVLDATGRDPNTQNLGLEDVGVAYTDHGITVNDHLQTSVPNIYASGDVIDKEQPKLTPTAIFESMYLSQTFAGETTEPIDYPAIPTVVFTSPRLAQVGVSVAQAQKDGATVETNHVPDDWYRQVGKESQGDNALIFDAEHHLIGATEVSEQAADVINTLLPAIEFQYSPAEIGRLVHLFPTIGASAWGQL</sequence>
<feature type="binding site" evidence="4">
    <location>
        <begin position="174"/>
        <end position="181"/>
    </location>
    <ligand>
        <name>NAD(+)</name>
        <dbReference type="ChEBI" id="CHEBI:57540"/>
    </ligand>
</feature>
<evidence type="ECO:0000259" key="6">
    <source>
        <dbReference type="Pfam" id="PF02852"/>
    </source>
</evidence>
<evidence type="ECO:0000256" key="2">
    <source>
        <dbReference type="ARBA" id="ARBA00022630"/>
    </source>
</evidence>
<protein>
    <submittedName>
        <fullName evidence="8">Dihydrolipoyl dehydrogenase</fullName>
    </submittedName>
</protein>
<dbReference type="Proteomes" id="UP000307074">
    <property type="component" value="Chromosome"/>
</dbReference>
<dbReference type="PANTHER" id="PTHR43014">
    <property type="entry name" value="MERCURIC REDUCTASE"/>
    <property type="match status" value="1"/>
</dbReference>
<feature type="domain" description="Pyridine nucleotide-disulphide oxidoreductase dimerisation" evidence="6">
    <location>
        <begin position="338"/>
        <end position="437"/>
    </location>
</feature>
<evidence type="ECO:0000256" key="5">
    <source>
        <dbReference type="PIRSR" id="PIRSR000350-4"/>
    </source>
</evidence>
<organism evidence="8 9">
    <name type="scientific">Levilactobacillus brevis</name>
    <name type="common">Lactobacillus brevis</name>
    <dbReference type="NCBI Taxonomy" id="1580"/>
    <lineage>
        <taxon>Bacteria</taxon>
        <taxon>Bacillati</taxon>
        <taxon>Bacillota</taxon>
        <taxon>Bacilli</taxon>
        <taxon>Lactobacillales</taxon>
        <taxon>Lactobacillaceae</taxon>
        <taxon>Levilactobacillus</taxon>
    </lineage>
</organism>
<dbReference type="InterPro" id="IPR023753">
    <property type="entry name" value="FAD/NAD-binding_dom"/>
</dbReference>
<dbReference type="GO" id="GO:0000166">
    <property type="term" value="F:nucleotide binding"/>
    <property type="evidence" value="ECO:0007669"/>
    <property type="project" value="UniProtKB-KW"/>
</dbReference>
<dbReference type="InterPro" id="IPR001100">
    <property type="entry name" value="Pyr_nuc-diS_OxRdtase"/>
</dbReference>
<dbReference type="PRINTS" id="PR00411">
    <property type="entry name" value="PNDRDTASEI"/>
</dbReference>
<keyword evidence="2" id="KW-0285">Flavoprotein</keyword>
<comment type="similarity">
    <text evidence="1">Belongs to the class-I pyridine nucleotide-disulfide oxidoreductase family.</text>
</comment>
<dbReference type="Pfam" id="PF02852">
    <property type="entry name" value="Pyr_redox_dim"/>
    <property type="match status" value="1"/>
</dbReference>
<dbReference type="RefSeq" id="WP_042520845.1">
    <property type="nucleotide sequence ID" value="NZ_CP031198.1"/>
</dbReference>
<comment type="cofactor">
    <cofactor evidence="4">
        <name>FAD</name>
        <dbReference type="ChEBI" id="CHEBI:57692"/>
    </cofactor>
    <text evidence="4">Binds 1 FAD per subunit.</text>
</comment>
<feature type="binding site" evidence="4">
    <location>
        <position position="115"/>
    </location>
    <ligand>
        <name>FAD</name>
        <dbReference type="ChEBI" id="CHEBI:57692"/>
    </ligand>
</feature>
<dbReference type="EMBL" id="CP031198">
    <property type="protein sequence ID" value="QCZ54095.1"/>
    <property type="molecule type" value="Genomic_DNA"/>
</dbReference>
<evidence type="ECO:0000259" key="7">
    <source>
        <dbReference type="Pfam" id="PF07992"/>
    </source>
</evidence>
<dbReference type="InterPro" id="IPR036188">
    <property type="entry name" value="FAD/NAD-bd_sf"/>
</dbReference>
<gene>
    <name evidence="8" type="ORF">UCCLBBS449_2181</name>
</gene>
<feature type="binding site" evidence="4">
    <location>
        <position position="261"/>
    </location>
    <ligand>
        <name>NAD(+)</name>
        <dbReference type="ChEBI" id="CHEBI:57540"/>
    </ligand>
</feature>
<dbReference type="Pfam" id="PF07992">
    <property type="entry name" value="Pyr_redox_2"/>
    <property type="match status" value="1"/>
</dbReference>
<dbReference type="GO" id="GO:0016491">
    <property type="term" value="F:oxidoreductase activity"/>
    <property type="evidence" value="ECO:0007669"/>
    <property type="project" value="InterPro"/>
</dbReference>
<dbReference type="SUPFAM" id="SSF51905">
    <property type="entry name" value="FAD/NAD(P)-binding domain"/>
    <property type="match status" value="1"/>
</dbReference>
<feature type="domain" description="FAD/NAD(P)-binding" evidence="7">
    <location>
        <begin position="8"/>
        <end position="316"/>
    </location>
</feature>
<evidence type="ECO:0000313" key="9">
    <source>
        <dbReference type="Proteomes" id="UP000307074"/>
    </source>
</evidence>
<evidence type="ECO:0000256" key="1">
    <source>
        <dbReference type="ARBA" id="ARBA00007532"/>
    </source>
</evidence>
<dbReference type="PANTHER" id="PTHR43014:SF5">
    <property type="entry name" value="GLUTATHIONE REDUCTASE (NADPH)"/>
    <property type="match status" value="1"/>
</dbReference>